<sequence>MSNSINNKNNFSLNEINGMKTGYEEMGMLNVSLSEEGLDQDGKDLESYEKYLVESE</sequence>
<organism evidence="1">
    <name type="scientific">bioreactor metagenome</name>
    <dbReference type="NCBI Taxonomy" id="1076179"/>
    <lineage>
        <taxon>unclassified sequences</taxon>
        <taxon>metagenomes</taxon>
        <taxon>ecological metagenomes</taxon>
    </lineage>
</organism>
<reference evidence="1" key="1">
    <citation type="submission" date="2019-08" db="EMBL/GenBank/DDBJ databases">
        <authorList>
            <person name="Kucharzyk K."/>
            <person name="Murdoch R.W."/>
            <person name="Higgins S."/>
            <person name="Loffler F."/>
        </authorList>
    </citation>
    <scope>NUCLEOTIDE SEQUENCE</scope>
</reference>
<dbReference type="AlphaFoldDB" id="A0A645JIL0"/>
<dbReference type="EMBL" id="VSSQ01135107">
    <property type="protein sequence ID" value="MPN60174.1"/>
    <property type="molecule type" value="Genomic_DNA"/>
</dbReference>
<evidence type="ECO:0000313" key="1">
    <source>
        <dbReference type="EMBL" id="MPN60174.1"/>
    </source>
</evidence>
<comment type="caution">
    <text evidence="1">The sequence shown here is derived from an EMBL/GenBank/DDBJ whole genome shotgun (WGS) entry which is preliminary data.</text>
</comment>
<gene>
    <name evidence="1" type="ORF">SDC9_207899</name>
</gene>
<proteinExistence type="predicted"/>
<protein>
    <submittedName>
        <fullName evidence="1">Uncharacterized protein</fullName>
    </submittedName>
</protein>
<name>A0A645JIL0_9ZZZZ</name>
<accession>A0A645JIL0</accession>